<evidence type="ECO:0000256" key="3">
    <source>
        <dbReference type="ARBA" id="ARBA00023163"/>
    </source>
</evidence>
<dbReference type="PRINTS" id="PR00032">
    <property type="entry name" value="HTHARAC"/>
</dbReference>
<dbReference type="PROSITE" id="PS00041">
    <property type="entry name" value="HTH_ARAC_FAMILY_1"/>
    <property type="match status" value="1"/>
</dbReference>
<protein>
    <submittedName>
        <fullName evidence="5">Helix-turn-helix transcriptional regulator</fullName>
    </submittedName>
</protein>
<evidence type="ECO:0000259" key="4">
    <source>
        <dbReference type="PROSITE" id="PS01124"/>
    </source>
</evidence>
<sequence>MVQYIDSHIDNVSLKNLSKQFHYHPNYISNLLAKTLNKTFSGIVLEQRIQRAVALLQGSTLPVSEIADLLGYSNSSNFYKAFREYFQMSPREWQMRQDKRTDRF</sequence>
<keyword evidence="2" id="KW-0238">DNA-binding</keyword>
<evidence type="ECO:0000256" key="2">
    <source>
        <dbReference type="ARBA" id="ARBA00023125"/>
    </source>
</evidence>
<dbReference type="Proteomes" id="UP001589769">
    <property type="component" value="Unassembled WGS sequence"/>
</dbReference>
<reference evidence="5 6" key="1">
    <citation type="submission" date="2024-09" db="EMBL/GenBank/DDBJ databases">
        <authorList>
            <person name="Sun Q."/>
            <person name="Mori K."/>
        </authorList>
    </citation>
    <scope>NUCLEOTIDE SEQUENCE [LARGE SCALE GENOMIC DNA]</scope>
    <source>
        <strain evidence="5 6">CCM 7538</strain>
    </source>
</reference>
<dbReference type="PROSITE" id="PS01124">
    <property type="entry name" value="HTH_ARAC_FAMILY_2"/>
    <property type="match status" value="1"/>
</dbReference>
<dbReference type="EMBL" id="JBHLWA010000014">
    <property type="protein sequence ID" value="MFC0322672.1"/>
    <property type="molecule type" value="Genomic_DNA"/>
</dbReference>
<evidence type="ECO:0000313" key="6">
    <source>
        <dbReference type="Proteomes" id="UP001589769"/>
    </source>
</evidence>
<dbReference type="InterPro" id="IPR020449">
    <property type="entry name" value="Tscrpt_reg_AraC-type_HTH"/>
</dbReference>
<dbReference type="InterPro" id="IPR009057">
    <property type="entry name" value="Homeodomain-like_sf"/>
</dbReference>
<keyword evidence="3" id="KW-0804">Transcription</keyword>
<dbReference type="PANTHER" id="PTHR43280">
    <property type="entry name" value="ARAC-FAMILY TRANSCRIPTIONAL REGULATOR"/>
    <property type="match status" value="1"/>
</dbReference>
<proteinExistence type="predicted"/>
<evidence type="ECO:0000256" key="1">
    <source>
        <dbReference type="ARBA" id="ARBA00023015"/>
    </source>
</evidence>
<dbReference type="PANTHER" id="PTHR43280:SF2">
    <property type="entry name" value="HTH-TYPE TRANSCRIPTIONAL REGULATOR EXSA"/>
    <property type="match status" value="1"/>
</dbReference>
<dbReference type="SMART" id="SM00342">
    <property type="entry name" value="HTH_ARAC"/>
    <property type="match status" value="1"/>
</dbReference>
<organism evidence="5 6">
    <name type="scientific">Gallibacterium melopsittaci</name>
    <dbReference type="NCBI Taxonomy" id="516063"/>
    <lineage>
        <taxon>Bacteria</taxon>
        <taxon>Pseudomonadati</taxon>
        <taxon>Pseudomonadota</taxon>
        <taxon>Gammaproteobacteria</taxon>
        <taxon>Pasteurellales</taxon>
        <taxon>Pasteurellaceae</taxon>
        <taxon>Gallibacterium</taxon>
    </lineage>
</organism>
<keyword evidence="6" id="KW-1185">Reference proteome</keyword>
<accession>A0ABV6HVM3</accession>
<dbReference type="RefSeq" id="WP_382373593.1">
    <property type="nucleotide sequence ID" value="NZ_JBHLWA010000014.1"/>
</dbReference>
<feature type="domain" description="HTH araC/xylS-type" evidence="4">
    <location>
        <begin position="1"/>
        <end position="96"/>
    </location>
</feature>
<dbReference type="Gene3D" id="1.10.10.60">
    <property type="entry name" value="Homeodomain-like"/>
    <property type="match status" value="2"/>
</dbReference>
<dbReference type="SUPFAM" id="SSF46689">
    <property type="entry name" value="Homeodomain-like"/>
    <property type="match status" value="1"/>
</dbReference>
<dbReference type="InterPro" id="IPR018062">
    <property type="entry name" value="HTH_AraC-typ_CS"/>
</dbReference>
<comment type="caution">
    <text evidence="5">The sequence shown here is derived from an EMBL/GenBank/DDBJ whole genome shotgun (WGS) entry which is preliminary data.</text>
</comment>
<keyword evidence="1" id="KW-0805">Transcription regulation</keyword>
<dbReference type="Pfam" id="PF12833">
    <property type="entry name" value="HTH_18"/>
    <property type="match status" value="1"/>
</dbReference>
<evidence type="ECO:0000313" key="5">
    <source>
        <dbReference type="EMBL" id="MFC0322672.1"/>
    </source>
</evidence>
<name>A0ABV6HVM3_9PAST</name>
<gene>
    <name evidence="5" type="ORF">ACFFHT_03730</name>
</gene>
<dbReference type="InterPro" id="IPR018060">
    <property type="entry name" value="HTH_AraC"/>
</dbReference>